<dbReference type="GO" id="GO:0000287">
    <property type="term" value="F:magnesium ion binding"/>
    <property type="evidence" value="ECO:0007669"/>
    <property type="project" value="InterPro"/>
</dbReference>
<evidence type="ECO:0000313" key="9">
    <source>
        <dbReference type="EMBL" id="RNI07478.1"/>
    </source>
</evidence>
<accession>A0A1L3Q211</accession>
<dbReference type="RefSeq" id="WP_072561336.1">
    <property type="nucleotide sequence ID" value="NZ_CP017921.1"/>
</dbReference>
<keyword evidence="3" id="KW-0786">Thiamine pyrophosphate</keyword>
<proteinExistence type="predicted"/>
<dbReference type="InterPro" id="IPR029061">
    <property type="entry name" value="THDP-binding"/>
</dbReference>
<evidence type="ECO:0000313" key="12">
    <source>
        <dbReference type="Proteomes" id="UP000198669"/>
    </source>
</evidence>
<evidence type="ECO:0000259" key="7">
    <source>
        <dbReference type="Pfam" id="PF02775"/>
    </source>
</evidence>
<keyword evidence="2" id="KW-0210">Decarboxylase</keyword>
<dbReference type="Proteomes" id="UP000267921">
    <property type="component" value="Unassembled WGS sequence"/>
</dbReference>
<dbReference type="AlphaFoldDB" id="A0A1L3Q211"/>
<sequence>MIRYGALEILAEKEGDKDTLIIANIGFPSKELHEIYDRKANFYMLGSMGLSSSIGLGLALARPERKVIAIDGDGSVLMNMGSLATIANQHPDNYLLVIIDNGAYGSTGNQITATAGLTDLKKVALGAGVQNVAMVSDESGLKKKLDTMENGVLIVKTKAGNKKVPVIRLCPEDIIKRFMEKSALPFHSR</sequence>
<dbReference type="EMBL" id="RJJG01000008">
    <property type="protein sequence ID" value="RNI07478.1"/>
    <property type="molecule type" value="Genomic_DNA"/>
</dbReference>
<dbReference type="GO" id="GO:0050545">
    <property type="term" value="F:sulfopyruvate decarboxylase activity"/>
    <property type="evidence" value="ECO:0007669"/>
    <property type="project" value="UniProtKB-EC"/>
</dbReference>
<evidence type="ECO:0000313" key="10">
    <source>
        <dbReference type="EMBL" id="SDW67830.1"/>
    </source>
</evidence>
<dbReference type="NCBIfam" id="TIGR03846">
    <property type="entry name" value="sulfopy_beta"/>
    <property type="match status" value="1"/>
</dbReference>
<dbReference type="CDD" id="cd03372">
    <property type="entry name" value="TPP_ComE"/>
    <property type="match status" value="1"/>
</dbReference>
<evidence type="ECO:0000256" key="5">
    <source>
        <dbReference type="ARBA" id="ARBA00038875"/>
    </source>
</evidence>
<dbReference type="GO" id="GO:0030976">
    <property type="term" value="F:thiamine pyrophosphate binding"/>
    <property type="evidence" value="ECO:0007669"/>
    <property type="project" value="InterPro"/>
</dbReference>
<dbReference type="PROSITE" id="PS00187">
    <property type="entry name" value="TPP_ENZYMES"/>
    <property type="match status" value="1"/>
</dbReference>
<reference evidence="10 12" key="2">
    <citation type="submission" date="2016-10" db="EMBL/GenBank/DDBJ databases">
        <authorList>
            <person name="de Groot N.N."/>
        </authorList>
    </citation>
    <scope>NUCLEOTIDE SEQUENCE [LARGE SCALE GENOMIC DNA]</scope>
    <source>
        <strain evidence="10 12">Z-7982</strain>
    </source>
</reference>
<dbReference type="OrthoDB" id="77140at2157"/>
<dbReference type="Gene3D" id="3.40.50.970">
    <property type="match status" value="1"/>
</dbReference>
<dbReference type="InterPro" id="IPR000399">
    <property type="entry name" value="TPP-bd_CS"/>
</dbReference>
<reference evidence="8 11" key="1">
    <citation type="submission" date="2016-10" db="EMBL/GenBank/DDBJ databases">
        <title>Methanohalophilus halophilus.</title>
        <authorList>
            <person name="L'haridon S."/>
        </authorList>
    </citation>
    <scope>NUCLEOTIDE SEQUENCE [LARGE SCALE GENOMIC DNA]</scope>
    <source>
        <strain evidence="8 11">Z-7982</strain>
    </source>
</reference>
<dbReference type="GO" id="GO:0019295">
    <property type="term" value="P:coenzyme M biosynthetic process"/>
    <property type="evidence" value="ECO:0007669"/>
    <property type="project" value="UniProtKB-KW"/>
</dbReference>
<dbReference type="EMBL" id="FNMU01000004">
    <property type="protein sequence ID" value="SDW67830.1"/>
    <property type="molecule type" value="Genomic_DNA"/>
</dbReference>
<evidence type="ECO:0000313" key="8">
    <source>
        <dbReference type="EMBL" id="APH38895.1"/>
    </source>
</evidence>
<keyword evidence="4 9" id="KW-0456">Lyase</keyword>
<evidence type="ECO:0000256" key="2">
    <source>
        <dbReference type="ARBA" id="ARBA00022793"/>
    </source>
</evidence>
<dbReference type="GeneID" id="30583079"/>
<evidence type="ECO:0000313" key="13">
    <source>
        <dbReference type="Proteomes" id="UP000267921"/>
    </source>
</evidence>
<dbReference type="InterPro" id="IPR051818">
    <property type="entry name" value="TPP_dependent_decarboxylase"/>
</dbReference>
<dbReference type="KEGG" id="mhaz:BHR79_04905"/>
<reference evidence="9 13" key="3">
    <citation type="submission" date="2018-10" db="EMBL/GenBank/DDBJ databases">
        <title>Cultivation of a novel Methanohalophilus strain from Kebrit Deep of the Red Sea and a genomic comparison of members of the genus Methanohalophilus.</title>
        <authorList>
            <person name="Guan Y."/>
            <person name="Ngugi D.K."/>
            <person name="Stingl U."/>
        </authorList>
    </citation>
    <scope>NUCLEOTIDE SEQUENCE [LARGE SCALE GENOMIC DNA]</scope>
    <source>
        <strain evidence="9 13">DSM 3094</strain>
    </source>
</reference>
<dbReference type="PANTHER" id="PTHR42818">
    <property type="entry name" value="SULFOPYRUVATE DECARBOXYLASE SUBUNIT ALPHA"/>
    <property type="match status" value="1"/>
</dbReference>
<dbReference type="PANTHER" id="PTHR42818:SF1">
    <property type="entry name" value="SULFOPYRUVATE DECARBOXYLASE"/>
    <property type="match status" value="1"/>
</dbReference>
<dbReference type="InterPro" id="IPR011766">
    <property type="entry name" value="TPP_enzyme_TPP-bd"/>
</dbReference>
<evidence type="ECO:0000256" key="1">
    <source>
        <dbReference type="ARBA" id="ARBA00022545"/>
    </source>
</evidence>
<dbReference type="InterPro" id="IPR022494">
    <property type="entry name" value="Sulfopyruvate_deCO2ase_bsu"/>
</dbReference>
<evidence type="ECO:0000256" key="4">
    <source>
        <dbReference type="ARBA" id="ARBA00023239"/>
    </source>
</evidence>
<dbReference type="EMBL" id="CP017921">
    <property type="protein sequence ID" value="APH38895.1"/>
    <property type="molecule type" value="Genomic_DNA"/>
</dbReference>
<dbReference type="Pfam" id="PF02775">
    <property type="entry name" value="TPP_enzyme_C"/>
    <property type="match status" value="1"/>
</dbReference>
<dbReference type="SUPFAM" id="SSF52518">
    <property type="entry name" value="Thiamin diphosphate-binding fold (THDP-binding)"/>
    <property type="match status" value="1"/>
</dbReference>
<keyword evidence="8" id="KW-0670">Pyruvate</keyword>
<feature type="domain" description="Thiamine pyrophosphate enzyme TPP-binding" evidence="7">
    <location>
        <begin position="42"/>
        <end position="149"/>
    </location>
</feature>
<dbReference type="Proteomes" id="UP000198669">
    <property type="component" value="Unassembled WGS sequence"/>
</dbReference>
<comment type="catalytic activity">
    <reaction evidence="6">
        <text>3-sulfopyruvate + H(+) = sulfoacetaldehyde + CO2</text>
        <dbReference type="Rhea" id="RHEA:20948"/>
        <dbReference type="ChEBI" id="CHEBI:15378"/>
        <dbReference type="ChEBI" id="CHEBI:16526"/>
        <dbReference type="ChEBI" id="CHEBI:57940"/>
        <dbReference type="ChEBI" id="CHEBI:58246"/>
        <dbReference type="EC" id="4.1.1.79"/>
    </reaction>
</comment>
<evidence type="ECO:0000256" key="3">
    <source>
        <dbReference type="ARBA" id="ARBA00023052"/>
    </source>
</evidence>
<name>A0A1L3Q211_9EURY</name>
<evidence type="ECO:0000256" key="6">
    <source>
        <dbReference type="ARBA" id="ARBA00048551"/>
    </source>
</evidence>
<dbReference type="STRING" id="2177.BHR79_04905"/>
<dbReference type="EC" id="4.1.1.79" evidence="5"/>
<keyword evidence="1" id="KW-0174">Coenzyme M biosynthesis</keyword>
<protein>
    <recommendedName>
        <fullName evidence="5">sulfopyruvate decarboxylase</fullName>
        <ecNumber evidence="5">4.1.1.79</ecNumber>
    </recommendedName>
</protein>
<organism evidence="8 11">
    <name type="scientific">Methanohalophilus halophilus</name>
    <dbReference type="NCBI Taxonomy" id="2177"/>
    <lineage>
        <taxon>Archaea</taxon>
        <taxon>Methanobacteriati</taxon>
        <taxon>Methanobacteriota</taxon>
        <taxon>Stenosarchaea group</taxon>
        <taxon>Methanomicrobia</taxon>
        <taxon>Methanosarcinales</taxon>
        <taxon>Methanosarcinaceae</taxon>
        <taxon>Methanohalophilus</taxon>
    </lineage>
</organism>
<evidence type="ECO:0000313" key="11">
    <source>
        <dbReference type="Proteomes" id="UP000186879"/>
    </source>
</evidence>
<dbReference type="Proteomes" id="UP000186879">
    <property type="component" value="Chromosome"/>
</dbReference>
<keyword evidence="11" id="KW-1185">Reference proteome</keyword>
<gene>
    <name evidence="9" type="primary">comE</name>
    <name evidence="8" type="ORF">BHR79_04905</name>
    <name evidence="9" type="ORF">EFE40_09820</name>
    <name evidence="10" type="ORF">SAMN04515625_1391</name>
</gene>